<name>A0AAV8X4U3_9CUCU</name>
<reference evidence="2" key="1">
    <citation type="journal article" date="2023" name="Insect Mol. Biol.">
        <title>Genome sequencing provides insights into the evolution of gene families encoding plant cell wall-degrading enzymes in longhorned beetles.</title>
        <authorList>
            <person name="Shin N.R."/>
            <person name="Okamura Y."/>
            <person name="Kirsch R."/>
            <person name="Pauchet Y."/>
        </authorList>
    </citation>
    <scope>NUCLEOTIDE SEQUENCE</scope>
    <source>
        <strain evidence="2">RBIC_L_NR</strain>
    </source>
</reference>
<dbReference type="GO" id="GO:0031514">
    <property type="term" value="C:motile cilium"/>
    <property type="evidence" value="ECO:0007669"/>
    <property type="project" value="TreeGrafter"/>
</dbReference>
<evidence type="ECO:0000313" key="3">
    <source>
        <dbReference type="Proteomes" id="UP001162156"/>
    </source>
</evidence>
<dbReference type="GO" id="GO:0060271">
    <property type="term" value="P:cilium assembly"/>
    <property type="evidence" value="ECO:0007669"/>
    <property type="project" value="TreeGrafter"/>
</dbReference>
<gene>
    <name evidence="2" type="ORF">NQ314_013696</name>
</gene>
<dbReference type="PANTHER" id="PTHR21074">
    <property type="entry name" value="IQ AND UBIQUITIN-LIKE DOMAIN-CONTAINING PROTEIN"/>
    <property type="match status" value="1"/>
</dbReference>
<feature type="non-terminal residue" evidence="2">
    <location>
        <position position="473"/>
    </location>
</feature>
<dbReference type="Pfam" id="PF25805">
    <property type="entry name" value="IQUB"/>
    <property type="match status" value="1"/>
</dbReference>
<organism evidence="2 3">
    <name type="scientific">Rhamnusium bicolor</name>
    <dbReference type="NCBI Taxonomy" id="1586634"/>
    <lineage>
        <taxon>Eukaryota</taxon>
        <taxon>Metazoa</taxon>
        <taxon>Ecdysozoa</taxon>
        <taxon>Arthropoda</taxon>
        <taxon>Hexapoda</taxon>
        <taxon>Insecta</taxon>
        <taxon>Pterygota</taxon>
        <taxon>Neoptera</taxon>
        <taxon>Endopterygota</taxon>
        <taxon>Coleoptera</taxon>
        <taxon>Polyphaga</taxon>
        <taxon>Cucujiformia</taxon>
        <taxon>Chrysomeloidea</taxon>
        <taxon>Cerambycidae</taxon>
        <taxon>Lepturinae</taxon>
        <taxon>Rhagiini</taxon>
        <taxon>Rhamnusium</taxon>
    </lineage>
</organism>
<dbReference type="EMBL" id="JANEYF010003801">
    <property type="protein sequence ID" value="KAJ8933940.1"/>
    <property type="molecule type" value="Genomic_DNA"/>
</dbReference>
<keyword evidence="3" id="KW-1185">Reference proteome</keyword>
<sequence length="473" mass="56498">MKGKEVVVEIENRAIEKPNLGGFRHITTGIKYLHGYSQTGPPPPKVPPWMKNHRDTQTYFTRNRRTEIGYARATQITTKDIYIPSVADKILTSGPYETADEREKRLDIEGKVRTIQKIRKCLKILSEEYHKRMRMQWEREERERLEDEERKKRDIVSKVFPMNPADFSMLYTMTERWKKAEIARISSIHCGPSKIAEFYLLLDKEVEIFRSIENIRNKVAKDMEIQKTLEFFKSIGDPIEWYSDYKNLHIIMDTLETQKGREYFALFKKLCDKNMETEDRIKSYLDIKEYLMEHFCVESEEIINLIDRVCALLARGIEAKHLKILEKRIEKMILHHFQLTECNEGVTNHMRKIREKKHEKEMDKVKICTSCKWLDKAEEPWIDLSPYRFILKLIRNYERLHHATSSVAFILQDKDIHHIMTYIWHGHSALSECNDVYQLRLCRWKVNEEWTPWNCILLTVEEAKAHLRIENFG</sequence>
<feature type="domain" description="IQ motif and ubiquitin-like" evidence="1">
    <location>
        <begin position="225"/>
        <end position="359"/>
    </location>
</feature>
<dbReference type="InterPro" id="IPR057887">
    <property type="entry name" value="IQUB_helical"/>
</dbReference>
<comment type="caution">
    <text evidence="2">The sequence shown here is derived from an EMBL/GenBank/DDBJ whole genome shotgun (WGS) entry which is preliminary data.</text>
</comment>
<protein>
    <recommendedName>
        <fullName evidence="1">IQ motif and ubiquitin-like domain-containing protein</fullName>
    </recommendedName>
</protein>
<dbReference type="PANTHER" id="PTHR21074:SF0">
    <property type="entry name" value="IQ AND UBIQUITIN-LIKE DOMAIN-CONTAINING PROTEIN"/>
    <property type="match status" value="1"/>
</dbReference>
<accession>A0AAV8X4U3</accession>
<evidence type="ECO:0000313" key="2">
    <source>
        <dbReference type="EMBL" id="KAJ8933940.1"/>
    </source>
</evidence>
<dbReference type="AlphaFoldDB" id="A0AAV8X4U3"/>
<dbReference type="GO" id="GO:0001669">
    <property type="term" value="C:acrosomal vesicle"/>
    <property type="evidence" value="ECO:0007669"/>
    <property type="project" value="TreeGrafter"/>
</dbReference>
<dbReference type="InterPro" id="IPR037695">
    <property type="entry name" value="IQUB"/>
</dbReference>
<dbReference type="GO" id="GO:0030317">
    <property type="term" value="P:flagellated sperm motility"/>
    <property type="evidence" value="ECO:0007669"/>
    <property type="project" value="TreeGrafter"/>
</dbReference>
<dbReference type="Proteomes" id="UP001162156">
    <property type="component" value="Unassembled WGS sequence"/>
</dbReference>
<proteinExistence type="predicted"/>
<evidence type="ECO:0000259" key="1">
    <source>
        <dbReference type="Pfam" id="PF25805"/>
    </source>
</evidence>